<evidence type="ECO:0000313" key="2">
    <source>
        <dbReference type="Proteomes" id="UP000617402"/>
    </source>
</evidence>
<dbReference type="EMBL" id="JACVHF010000015">
    <property type="protein sequence ID" value="MBC9785529.1"/>
    <property type="molecule type" value="Genomic_DNA"/>
</dbReference>
<dbReference type="Pfam" id="PF13599">
    <property type="entry name" value="Pentapeptide_4"/>
    <property type="match status" value="1"/>
</dbReference>
<dbReference type="Proteomes" id="UP000617402">
    <property type="component" value="Unassembled WGS sequence"/>
</dbReference>
<dbReference type="SUPFAM" id="SSF141571">
    <property type="entry name" value="Pentapeptide repeat-like"/>
    <property type="match status" value="1"/>
</dbReference>
<protein>
    <submittedName>
        <fullName evidence="1">Pentapeptide repeat-containing protein</fullName>
    </submittedName>
</protein>
<accession>A0ABR7T6N7</accession>
<keyword evidence="2" id="KW-1185">Reference proteome</keyword>
<evidence type="ECO:0000313" key="1">
    <source>
        <dbReference type="EMBL" id="MBC9785529.1"/>
    </source>
</evidence>
<dbReference type="Gene3D" id="2.160.20.80">
    <property type="entry name" value="E3 ubiquitin-protein ligase SopA"/>
    <property type="match status" value="1"/>
</dbReference>
<comment type="caution">
    <text evidence="1">The sequence shown here is derived from an EMBL/GenBank/DDBJ whole genome shotgun (WGS) entry which is preliminary data.</text>
</comment>
<gene>
    <name evidence="1" type="ORF">H1S01_13560</name>
</gene>
<organism evidence="1 2">
    <name type="scientific">Heliobacterium chlorum</name>
    <dbReference type="NCBI Taxonomy" id="2698"/>
    <lineage>
        <taxon>Bacteria</taxon>
        <taxon>Bacillati</taxon>
        <taxon>Bacillota</taxon>
        <taxon>Clostridia</taxon>
        <taxon>Eubacteriales</taxon>
        <taxon>Heliobacteriaceae</taxon>
        <taxon>Heliobacterium</taxon>
    </lineage>
</organism>
<reference evidence="1 2" key="1">
    <citation type="submission" date="2020-07" db="EMBL/GenBank/DDBJ databases">
        <title>Draft whole-genome sequence of Heliobacterium chlorum DSM 3682, type strain.</title>
        <authorList>
            <person name="Kyndt J.A."/>
            <person name="Meyer T.E."/>
            <person name="Imhoff J.F."/>
        </authorList>
    </citation>
    <scope>NUCLEOTIDE SEQUENCE [LARGE SCALE GENOMIC DNA]</scope>
    <source>
        <strain evidence="1 2">DSM 3682</strain>
    </source>
</reference>
<sequence>MTACVFKKCNFYGVEFLGTNLRKSNFEGSHFKNTMFVGALLDKCKLRGCTFENVLFVNTNLDDVKSLNKETPGVTILSEYPKLDISIELKSALDELKSNNNITKCRVLHLSGNRYNNLNINMLLDKYSEKDLIGGLKSLKEIKKDICTLSCLIKNLNSALNM</sequence>
<proteinExistence type="predicted"/>
<name>A0ABR7T6N7_HELCL</name>
<dbReference type="InterPro" id="IPR001646">
    <property type="entry name" value="5peptide_repeat"/>
</dbReference>